<dbReference type="OrthoDB" id="109937at2"/>
<dbReference type="PANTHER" id="PTHR38643">
    <property type="entry name" value="PURINE NUCLEOSIDE PERMEASE C285.05-RELATED"/>
    <property type="match status" value="1"/>
</dbReference>
<accession>A0A2W1K841</accession>
<dbReference type="PANTHER" id="PTHR38643:SF1">
    <property type="entry name" value="PURINE NUCLEOSIDE PERMEASE C285.05-RELATED"/>
    <property type="match status" value="1"/>
</dbReference>
<dbReference type="Gene3D" id="3.40.50.1580">
    <property type="entry name" value="Nucleoside phosphorylase domain"/>
    <property type="match status" value="1"/>
</dbReference>
<feature type="signal peptide" evidence="1">
    <location>
        <begin position="1"/>
        <end position="27"/>
    </location>
</feature>
<evidence type="ECO:0000313" key="3">
    <source>
        <dbReference type="Proteomes" id="UP000248886"/>
    </source>
</evidence>
<evidence type="ECO:0000256" key="1">
    <source>
        <dbReference type="SAM" id="SignalP"/>
    </source>
</evidence>
<dbReference type="SUPFAM" id="SSF53167">
    <property type="entry name" value="Purine and uridine phosphorylases"/>
    <property type="match status" value="1"/>
</dbReference>
<protein>
    <submittedName>
        <fullName evidence="2">Phosphorylase</fullName>
    </submittedName>
</protein>
<keyword evidence="1" id="KW-0732">Signal</keyword>
<proteinExistence type="predicted"/>
<sequence>MKKNTVWKHTMLYGAVGFSLMTPLAYAQAIPAAAKMRPKVIVLTAFPPEWQAWTVEKSFQHQVLHVPGLIKPLICDSKDVCVTETGEGEINAAVTVTSLVKDAALDVKKTIFIRSGIAGGVDEENSALGSVYINNWVISWAFGHHYLSDQKQLAWSPPGCTDYATPGHCGNYTRNIMENLAYKINPALLNMAVNASAHVALENSTEAKKLDKTFAISAVPKVMVGATITGNDFWIGKANQAIAEQIVRRYTHGEAKYTNTAMEDLGDVAALSRFGLADHYLSIRGISDVDVPPPGKTEEEIWKTGDLYASALAERNAVIVTEAVIAHLLKGTA</sequence>
<gene>
    <name evidence="2" type="ORF">DN052_03795</name>
</gene>
<reference evidence="2 3" key="1">
    <citation type="submission" date="2018-06" db="EMBL/GenBank/DDBJ databases">
        <title>Draft sequence of Acidithiobacillus ferrooxidans CCM 4253.</title>
        <authorList>
            <person name="Moya-Beltran A."/>
            <person name="Castro M."/>
            <person name="Covarrubias P.C."/>
            <person name="Issotta F."/>
            <person name="Janiczek O."/>
            <person name="Mandl M."/>
            <person name="Kucera J."/>
            <person name="Quatrini R."/>
        </authorList>
    </citation>
    <scope>NUCLEOTIDE SEQUENCE [LARGE SCALE GENOMIC DNA]</scope>
    <source>
        <strain evidence="2 3">CCM 4253</strain>
    </source>
</reference>
<dbReference type="Pfam" id="PF06516">
    <property type="entry name" value="NUP"/>
    <property type="match status" value="1"/>
</dbReference>
<organism evidence="2 3">
    <name type="scientific">Acidithiobacillus ferrooxidans</name>
    <name type="common">Thiobacillus ferrooxidans</name>
    <dbReference type="NCBI Taxonomy" id="920"/>
    <lineage>
        <taxon>Bacteria</taxon>
        <taxon>Pseudomonadati</taxon>
        <taxon>Pseudomonadota</taxon>
        <taxon>Acidithiobacillia</taxon>
        <taxon>Acidithiobacillales</taxon>
        <taxon>Acidithiobacillaceae</taxon>
        <taxon>Acidithiobacillus</taxon>
    </lineage>
</organism>
<dbReference type="InterPro" id="IPR035994">
    <property type="entry name" value="Nucleoside_phosphorylase_sf"/>
</dbReference>
<comment type="caution">
    <text evidence="2">The sequence shown here is derived from an EMBL/GenBank/DDBJ whole genome shotgun (WGS) entry which is preliminary data.</text>
</comment>
<dbReference type="AlphaFoldDB" id="A0A2W1K841"/>
<name>A0A2W1K841_ACIFR</name>
<dbReference type="Proteomes" id="UP000248886">
    <property type="component" value="Unassembled WGS sequence"/>
</dbReference>
<dbReference type="GO" id="GO:0009116">
    <property type="term" value="P:nucleoside metabolic process"/>
    <property type="evidence" value="ECO:0007669"/>
    <property type="project" value="InterPro"/>
</dbReference>
<dbReference type="GO" id="GO:0055085">
    <property type="term" value="P:transmembrane transport"/>
    <property type="evidence" value="ECO:0007669"/>
    <property type="project" value="InterPro"/>
</dbReference>
<feature type="chain" id="PRO_5015913509" evidence="1">
    <location>
        <begin position="28"/>
        <end position="333"/>
    </location>
</feature>
<evidence type="ECO:0000313" key="2">
    <source>
        <dbReference type="EMBL" id="PZD82913.1"/>
    </source>
</evidence>
<dbReference type="GO" id="GO:0003824">
    <property type="term" value="F:catalytic activity"/>
    <property type="evidence" value="ECO:0007669"/>
    <property type="project" value="InterPro"/>
</dbReference>
<dbReference type="EMBL" id="QKQP01000001">
    <property type="protein sequence ID" value="PZD82913.1"/>
    <property type="molecule type" value="Genomic_DNA"/>
</dbReference>
<dbReference type="InterPro" id="IPR009486">
    <property type="entry name" value="Pur_nuclsid_perm"/>
</dbReference>